<evidence type="ECO:0000313" key="2">
    <source>
        <dbReference type="Proteomes" id="UP000051166"/>
    </source>
</evidence>
<organism evidence="1 2">
    <name type="scientific">Liquorilactobacillus satsumensis DSM 16230 = JCM 12392</name>
    <dbReference type="NCBI Taxonomy" id="1423801"/>
    <lineage>
        <taxon>Bacteria</taxon>
        <taxon>Bacillati</taxon>
        <taxon>Bacillota</taxon>
        <taxon>Bacilli</taxon>
        <taxon>Lactobacillales</taxon>
        <taxon>Lactobacillaceae</taxon>
        <taxon>Liquorilactobacillus</taxon>
    </lineage>
</organism>
<proteinExistence type="predicted"/>
<name>A0A0R1UZY1_9LACO</name>
<keyword evidence="2" id="KW-1185">Reference proteome</keyword>
<dbReference type="Proteomes" id="UP000051166">
    <property type="component" value="Unassembled WGS sequence"/>
</dbReference>
<dbReference type="AlphaFoldDB" id="A0A0R1UZY1"/>
<sequence>MQRNGLNFKMEKGMIKMLLKILTAQRYADLSTLPKIKRRSYFSKHVLAPFAEKFKKQHFTINDSWATIL</sequence>
<accession>A0A0R1UZY1</accession>
<dbReference type="PATRIC" id="fig|1423801.4.peg.737"/>
<dbReference type="EMBL" id="AZFQ01000036">
    <property type="protein sequence ID" value="KRL98911.1"/>
    <property type="molecule type" value="Genomic_DNA"/>
</dbReference>
<gene>
    <name evidence="1" type="ORF">FD50_GL000726</name>
</gene>
<comment type="caution">
    <text evidence="1">The sequence shown here is derived from an EMBL/GenBank/DDBJ whole genome shotgun (WGS) entry which is preliminary data.</text>
</comment>
<evidence type="ECO:0000313" key="1">
    <source>
        <dbReference type="EMBL" id="KRL98911.1"/>
    </source>
</evidence>
<reference evidence="1 2" key="1">
    <citation type="journal article" date="2015" name="Genome Announc.">
        <title>Expanding the biotechnology potential of lactobacilli through comparative genomics of 213 strains and associated genera.</title>
        <authorList>
            <person name="Sun Z."/>
            <person name="Harris H.M."/>
            <person name="McCann A."/>
            <person name="Guo C."/>
            <person name="Argimon S."/>
            <person name="Zhang W."/>
            <person name="Yang X."/>
            <person name="Jeffery I.B."/>
            <person name="Cooney J.C."/>
            <person name="Kagawa T.F."/>
            <person name="Liu W."/>
            <person name="Song Y."/>
            <person name="Salvetti E."/>
            <person name="Wrobel A."/>
            <person name="Rasinkangas P."/>
            <person name="Parkhill J."/>
            <person name="Rea M.C."/>
            <person name="O'Sullivan O."/>
            <person name="Ritari J."/>
            <person name="Douillard F.P."/>
            <person name="Paul Ross R."/>
            <person name="Yang R."/>
            <person name="Briner A.E."/>
            <person name="Felis G.E."/>
            <person name="de Vos W.M."/>
            <person name="Barrangou R."/>
            <person name="Klaenhammer T.R."/>
            <person name="Caufield P.W."/>
            <person name="Cui Y."/>
            <person name="Zhang H."/>
            <person name="O'Toole P.W."/>
        </authorList>
    </citation>
    <scope>NUCLEOTIDE SEQUENCE [LARGE SCALE GENOMIC DNA]</scope>
    <source>
        <strain evidence="1 2">DSM 16230</strain>
    </source>
</reference>
<protein>
    <submittedName>
        <fullName evidence="1">Uncharacterized protein</fullName>
    </submittedName>
</protein>